<keyword evidence="8" id="KW-1185">Reference proteome</keyword>
<dbReference type="Gene3D" id="3.10.290.10">
    <property type="entry name" value="RNA-binding S4 domain"/>
    <property type="match status" value="1"/>
</dbReference>
<reference evidence="7 8" key="1">
    <citation type="submission" date="2020-02" db="EMBL/GenBank/DDBJ databases">
        <title>Complete genome sequence of the novel Campylobacter species Candidatus Campylobacter infans.</title>
        <authorList>
            <person name="Duim B."/>
            <person name="Zomer A."/>
            <person name="van der Graaf L."/>
            <person name="Wagenaar J."/>
        </authorList>
    </citation>
    <scope>NUCLEOTIDE SEQUENCE [LARGE SCALE GENOMIC DNA]</scope>
    <source>
        <strain evidence="7 8">19S00001</strain>
    </source>
</reference>
<dbReference type="GO" id="GO:0000455">
    <property type="term" value="P:enzyme-directed rRNA pseudouridine synthesis"/>
    <property type="evidence" value="ECO:0007669"/>
    <property type="project" value="UniProtKB-ARBA"/>
</dbReference>
<keyword evidence="2 4" id="KW-0413">Isomerase</keyword>
<dbReference type="PROSITE" id="PS50889">
    <property type="entry name" value="S4"/>
    <property type="match status" value="1"/>
</dbReference>
<dbReference type="InterPro" id="IPR006145">
    <property type="entry name" value="PsdUridine_synth_RsuA/RluA"/>
</dbReference>
<feature type="compositionally biased region" description="Basic residues" evidence="5">
    <location>
        <begin position="303"/>
        <end position="313"/>
    </location>
</feature>
<dbReference type="AlphaFoldDB" id="A0A7H9CKW0"/>
<dbReference type="CDD" id="cd00165">
    <property type="entry name" value="S4"/>
    <property type="match status" value="1"/>
</dbReference>
<organism evidence="7 8">
    <name type="scientific">Candidatus Campylobacter infans</name>
    <dbReference type="NCBI Taxonomy" id="2561898"/>
    <lineage>
        <taxon>Bacteria</taxon>
        <taxon>Pseudomonadati</taxon>
        <taxon>Campylobacterota</taxon>
        <taxon>Epsilonproteobacteria</taxon>
        <taxon>Campylobacterales</taxon>
        <taxon>Campylobacteraceae</taxon>
        <taxon>Campylobacter</taxon>
    </lineage>
</organism>
<dbReference type="PANTHER" id="PTHR47683:SF2">
    <property type="entry name" value="RNA-BINDING S4 DOMAIN-CONTAINING PROTEIN"/>
    <property type="match status" value="1"/>
</dbReference>
<dbReference type="InterPro" id="IPR000748">
    <property type="entry name" value="PsdUridine_synth_RsuA/RluB/E/F"/>
</dbReference>
<dbReference type="Gene3D" id="3.30.70.1560">
    <property type="entry name" value="Alpha-L RNA-binding motif"/>
    <property type="match status" value="1"/>
</dbReference>
<evidence type="ECO:0000313" key="7">
    <source>
        <dbReference type="EMBL" id="QLI05935.1"/>
    </source>
</evidence>
<dbReference type="InterPro" id="IPR050343">
    <property type="entry name" value="RsuA_PseudoU_synthase"/>
</dbReference>
<evidence type="ECO:0000256" key="3">
    <source>
        <dbReference type="PROSITE-ProRule" id="PRU00182"/>
    </source>
</evidence>
<dbReference type="EMBL" id="CP049075">
    <property type="protein sequence ID" value="QLI05935.1"/>
    <property type="molecule type" value="Genomic_DNA"/>
</dbReference>
<sequence>MRINQYISHNTGHSRREADELIKAGKVRVNGRVLENLGYDVRKNDKVSINSRAVRVKNDYSVIVYHKPKGELVSKSDARGRRLIYDSLPNGFKHFIPVGRLDYASSGLLLLTDAPKIATALSGSDLEREYYLKVKGSVSDEVKEAMRTGLSLKDATKGAHAKTRIKSMDFAPFVAFGIVSQSGGYTRLRVIINEGKNRELRRFFGHFDLEVMDLKRVAFGAVSLDTLKEGKWRYFGAGEYDRLRDFLANLEPKKSIKALNEKENLPKNPKSNEPKNAQKISRSAKNENSINSKSNPAFSKKATNFKKHSSKPK</sequence>
<dbReference type="SUPFAM" id="SSF55174">
    <property type="entry name" value="Alpha-L RNA-binding motif"/>
    <property type="match status" value="1"/>
</dbReference>
<accession>A0A7H9CKW0</accession>
<evidence type="ECO:0000313" key="8">
    <source>
        <dbReference type="Proteomes" id="UP000509414"/>
    </source>
</evidence>
<dbReference type="Pfam" id="PF00849">
    <property type="entry name" value="PseudoU_synth_2"/>
    <property type="match status" value="1"/>
</dbReference>
<dbReference type="EC" id="5.4.99.-" evidence="4"/>
<dbReference type="Gene3D" id="3.30.70.580">
    <property type="entry name" value="Pseudouridine synthase I, catalytic domain, N-terminal subdomain"/>
    <property type="match status" value="1"/>
</dbReference>
<dbReference type="PANTHER" id="PTHR47683">
    <property type="entry name" value="PSEUDOURIDINE SYNTHASE FAMILY PROTEIN-RELATED"/>
    <property type="match status" value="1"/>
</dbReference>
<feature type="region of interest" description="Disordered" evidence="5">
    <location>
        <begin position="258"/>
        <end position="313"/>
    </location>
</feature>
<dbReference type="InterPro" id="IPR020103">
    <property type="entry name" value="PsdUridine_synth_cat_dom_sf"/>
</dbReference>
<dbReference type="GO" id="GO:0003723">
    <property type="term" value="F:RNA binding"/>
    <property type="evidence" value="ECO:0007669"/>
    <property type="project" value="UniProtKB-KW"/>
</dbReference>
<dbReference type="InterPro" id="IPR018496">
    <property type="entry name" value="PsdUridine_synth_RsuA/RluB_CS"/>
</dbReference>
<dbReference type="InterPro" id="IPR036986">
    <property type="entry name" value="S4_RNA-bd_sf"/>
</dbReference>
<comment type="similarity">
    <text evidence="1 4">Belongs to the pseudouridine synthase RsuA family.</text>
</comment>
<evidence type="ECO:0000256" key="5">
    <source>
        <dbReference type="SAM" id="MobiDB-lite"/>
    </source>
</evidence>
<evidence type="ECO:0000259" key="6">
    <source>
        <dbReference type="SMART" id="SM00363"/>
    </source>
</evidence>
<proteinExistence type="inferred from homology"/>
<dbReference type="Proteomes" id="UP000509414">
    <property type="component" value="Chromosome"/>
</dbReference>
<protein>
    <recommendedName>
        <fullName evidence="4">Pseudouridine synthase</fullName>
        <ecNumber evidence="4">5.4.99.-</ecNumber>
    </recommendedName>
</protein>
<evidence type="ECO:0000256" key="1">
    <source>
        <dbReference type="ARBA" id="ARBA00008348"/>
    </source>
</evidence>
<feature type="domain" description="RNA-binding S4" evidence="6">
    <location>
        <begin position="1"/>
        <end position="61"/>
    </location>
</feature>
<feature type="compositionally biased region" description="Basic and acidic residues" evidence="5">
    <location>
        <begin position="258"/>
        <end position="273"/>
    </location>
</feature>
<dbReference type="GO" id="GO:0120159">
    <property type="term" value="F:rRNA pseudouridine synthase activity"/>
    <property type="evidence" value="ECO:0007669"/>
    <property type="project" value="UniProtKB-ARBA"/>
</dbReference>
<keyword evidence="3" id="KW-0694">RNA-binding</keyword>
<dbReference type="InterPro" id="IPR002942">
    <property type="entry name" value="S4_RNA-bd"/>
</dbReference>
<dbReference type="NCBIfam" id="TIGR00093">
    <property type="entry name" value="pseudouridine synthase"/>
    <property type="match status" value="1"/>
</dbReference>
<dbReference type="InterPro" id="IPR020094">
    <property type="entry name" value="TruA/RsuA/RluB/E/F_N"/>
</dbReference>
<name>A0A7H9CKW0_9BACT</name>
<dbReference type="PROSITE" id="PS01149">
    <property type="entry name" value="PSI_RSU"/>
    <property type="match status" value="1"/>
</dbReference>
<dbReference type="InterPro" id="IPR042092">
    <property type="entry name" value="PsdUridine_s_RsuA/RluB/E/F_cat"/>
</dbReference>
<dbReference type="Pfam" id="PF01479">
    <property type="entry name" value="S4"/>
    <property type="match status" value="1"/>
</dbReference>
<evidence type="ECO:0000256" key="2">
    <source>
        <dbReference type="ARBA" id="ARBA00023235"/>
    </source>
</evidence>
<feature type="compositionally biased region" description="Polar residues" evidence="5">
    <location>
        <begin position="274"/>
        <end position="297"/>
    </location>
</feature>
<dbReference type="SUPFAM" id="SSF55120">
    <property type="entry name" value="Pseudouridine synthase"/>
    <property type="match status" value="1"/>
</dbReference>
<gene>
    <name evidence="7" type="primary">rluB</name>
    <name evidence="7" type="ORF">CINF_1455</name>
</gene>
<dbReference type="KEGG" id="cinf:CINF_1455"/>
<evidence type="ECO:0000256" key="4">
    <source>
        <dbReference type="RuleBase" id="RU003887"/>
    </source>
</evidence>
<dbReference type="SMART" id="SM00363">
    <property type="entry name" value="S4"/>
    <property type="match status" value="1"/>
</dbReference>